<evidence type="ECO:0000256" key="4">
    <source>
        <dbReference type="ARBA" id="ARBA00022989"/>
    </source>
</evidence>
<keyword evidence="4 6" id="KW-1133">Transmembrane helix</keyword>
<keyword evidence="8" id="KW-1185">Reference proteome</keyword>
<feature type="transmembrane region" description="Helical" evidence="6">
    <location>
        <begin position="227"/>
        <end position="246"/>
    </location>
</feature>
<keyword evidence="3 6" id="KW-0812">Transmembrane</keyword>
<organism evidence="7 8">
    <name type="scientific">Hydrogenophaga pseudoflava</name>
    <name type="common">Pseudomonas carboxydoflava</name>
    <dbReference type="NCBI Taxonomy" id="47421"/>
    <lineage>
        <taxon>Bacteria</taxon>
        <taxon>Pseudomonadati</taxon>
        <taxon>Pseudomonadota</taxon>
        <taxon>Betaproteobacteria</taxon>
        <taxon>Burkholderiales</taxon>
        <taxon>Comamonadaceae</taxon>
        <taxon>Hydrogenophaga</taxon>
    </lineage>
</organism>
<comment type="subcellular location">
    <subcellularLocation>
        <location evidence="1">Cell membrane</location>
        <topology evidence="1">Multi-pass membrane protein</topology>
    </subcellularLocation>
</comment>
<dbReference type="GO" id="GO:0005886">
    <property type="term" value="C:plasma membrane"/>
    <property type="evidence" value="ECO:0007669"/>
    <property type="project" value="UniProtKB-SubCell"/>
</dbReference>
<sequence>MSETPSRVNALLGHRLTWPLVTLALLLLVNVVANERFLHIEWRDGHLYGSLIDILNRAAPLILVSLGMTLVIAMRGIDISVGAVVAISAAVAAWMIGGSVDGATTRLPLGVAITGALAVAMLCGLWNGALVAGIGMQPIIATLILMVAGRGIAQLITDGQIITIYYQPYFFIGGGYLLGLPFSLYVWLGVLALLAGLLYKTPLGVFVQAVGVNPAAARVAGIRARQLTLAAYVFCGFCAGVAGLLISSNVKSADGNNAGQLMELDAILAVTLGGTSLAGGRFSLLGTLIGALIIQTLTYAIYSLGVPPEINLVVKAAVVFVVMLLQSPEFRAQVWALARRPSLPGGAA</sequence>
<dbReference type="PANTHER" id="PTHR32196">
    <property type="entry name" value="ABC TRANSPORTER PERMEASE PROTEIN YPHD-RELATED-RELATED"/>
    <property type="match status" value="1"/>
</dbReference>
<feature type="transmembrane region" description="Helical" evidence="6">
    <location>
        <begin position="16"/>
        <end position="33"/>
    </location>
</feature>
<feature type="transmembrane region" description="Helical" evidence="6">
    <location>
        <begin position="203"/>
        <end position="220"/>
    </location>
</feature>
<reference evidence="7 8" key="1">
    <citation type="submission" date="2019-03" db="EMBL/GenBank/DDBJ databases">
        <authorList>
            <person name="Sebastian G."/>
            <person name="Baumann P."/>
            <person name="Ruckert C."/>
            <person name="Kalinowski J."/>
            <person name="Nebel B."/>
            <person name="Takors R."/>
            <person name="Blombach B."/>
        </authorList>
    </citation>
    <scope>NUCLEOTIDE SEQUENCE [LARGE SCALE GENOMIC DNA]</scope>
    <source>
        <strain evidence="7 8">DSM 1084</strain>
    </source>
</reference>
<proteinExistence type="predicted"/>
<dbReference type="Proteomes" id="UP000293912">
    <property type="component" value="Chromosome"/>
</dbReference>
<feature type="transmembrane region" description="Helical" evidence="6">
    <location>
        <begin position="169"/>
        <end position="197"/>
    </location>
</feature>
<feature type="transmembrane region" description="Helical" evidence="6">
    <location>
        <begin position="54"/>
        <end position="73"/>
    </location>
</feature>
<evidence type="ECO:0000313" key="7">
    <source>
        <dbReference type="EMBL" id="QBM27829.1"/>
    </source>
</evidence>
<name>A0A4P6WYU5_HYDPS</name>
<dbReference type="EMBL" id="CP037867">
    <property type="protein sequence ID" value="QBM27829.1"/>
    <property type="molecule type" value="Genomic_DNA"/>
</dbReference>
<evidence type="ECO:0000313" key="8">
    <source>
        <dbReference type="Proteomes" id="UP000293912"/>
    </source>
</evidence>
<keyword evidence="2" id="KW-1003">Cell membrane</keyword>
<protein>
    <submittedName>
        <fullName evidence="7">Inner membrane ABC transporter permease protein YtfT</fullName>
    </submittedName>
</protein>
<feature type="transmembrane region" description="Helical" evidence="6">
    <location>
        <begin position="284"/>
        <end position="304"/>
    </location>
</feature>
<dbReference type="Pfam" id="PF02653">
    <property type="entry name" value="BPD_transp_2"/>
    <property type="match status" value="1"/>
</dbReference>
<accession>A0A4P6WYU5</accession>
<feature type="transmembrane region" description="Helical" evidence="6">
    <location>
        <begin position="109"/>
        <end position="129"/>
    </location>
</feature>
<dbReference type="GO" id="GO:0022857">
    <property type="term" value="F:transmembrane transporter activity"/>
    <property type="evidence" value="ECO:0007669"/>
    <property type="project" value="InterPro"/>
</dbReference>
<dbReference type="KEGG" id="hpse:HPF_09035"/>
<dbReference type="CDD" id="cd06579">
    <property type="entry name" value="TM_PBP1_transp_AraH_like"/>
    <property type="match status" value="1"/>
</dbReference>
<evidence type="ECO:0000256" key="3">
    <source>
        <dbReference type="ARBA" id="ARBA00022692"/>
    </source>
</evidence>
<keyword evidence="5 6" id="KW-0472">Membrane</keyword>
<evidence type="ECO:0000256" key="2">
    <source>
        <dbReference type="ARBA" id="ARBA00022475"/>
    </source>
</evidence>
<dbReference type="PANTHER" id="PTHR32196:SF19">
    <property type="entry name" value="GALACTOFURANOSE TRANSPORTER PERMEASE PROTEIN YTFT"/>
    <property type="match status" value="1"/>
</dbReference>
<evidence type="ECO:0000256" key="1">
    <source>
        <dbReference type="ARBA" id="ARBA00004651"/>
    </source>
</evidence>
<gene>
    <name evidence="7" type="primary">ytfT</name>
    <name evidence="7" type="ORF">HPF_09035</name>
</gene>
<feature type="transmembrane region" description="Helical" evidence="6">
    <location>
        <begin position="79"/>
        <end position="97"/>
    </location>
</feature>
<evidence type="ECO:0000256" key="6">
    <source>
        <dbReference type="SAM" id="Phobius"/>
    </source>
</evidence>
<feature type="transmembrane region" description="Helical" evidence="6">
    <location>
        <begin position="135"/>
        <end position="157"/>
    </location>
</feature>
<dbReference type="AlphaFoldDB" id="A0A4P6WYU5"/>
<evidence type="ECO:0000256" key="5">
    <source>
        <dbReference type="ARBA" id="ARBA00023136"/>
    </source>
</evidence>
<dbReference type="RefSeq" id="WP_133156390.1">
    <property type="nucleotide sequence ID" value="NZ_CP037867.1"/>
</dbReference>
<dbReference type="InterPro" id="IPR001851">
    <property type="entry name" value="ABC_transp_permease"/>
</dbReference>